<gene>
    <name evidence="7" type="ORF">BSQ44_26015</name>
</gene>
<evidence type="ECO:0000256" key="2">
    <source>
        <dbReference type="ARBA" id="ARBA00022475"/>
    </source>
</evidence>
<dbReference type="EMBL" id="CP018172">
    <property type="protein sequence ID" value="APH74978.1"/>
    <property type="molecule type" value="Genomic_DNA"/>
</dbReference>
<dbReference type="Pfam" id="PF09678">
    <property type="entry name" value="Caa3_CtaG"/>
    <property type="match status" value="1"/>
</dbReference>
<feature type="transmembrane region" description="Helical" evidence="6">
    <location>
        <begin position="58"/>
        <end position="76"/>
    </location>
</feature>
<evidence type="ECO:0000256" key="4">
    <source>
        <dbReference type="ARBA" id="ARBA00022989"/>
    </source>
</evidence>
<keyword evidence="2" id="KW-1003">Cell membrane</keyword>
<sequence>MGQHIFLMNVVALAAASGLGRHMPFPLRKWPVAAAVVQVVLLWSWHAPPVLSQAIGSSTLHMMMQASLFVSALWFWRAVLAISEDQKWLSIGLLLFTSKLFCLLGILLIFAGRDLYQLGAGHGGGATGAMSGLEDQQLAGLLMVVACPLSYLGTGVFIAARWVGVLQRRAPHG</sequence>
<keyword evidence="4 6" id="KW-1133">Transmembrane helix</keyword>
<dbReference type="InterPro" id="IPR019108">
    <property type="entry name" value="Caa3_assmbl_CtaG-rel"/>
</dbReference>
<evidence type="ECO:0000256" key="1">
    <source>
        <dbReference type="ARBA" id="ARBA00004651"/>
    </source>
</evidence>
<proteinExistence type="predicted"/>
<comment type="subcellular location">
    <subcellularLocation>
        <location evidence="1">Cell membrane</location>
        <topology evidence="1">Multi-pass membrane protein</topology>
    </subcellularLocation>
</comment>
<keyword evidence="3 6" id="KW-0812">Transmembrane</keyword>
<dbReference type="KEGG" id="meso:BSQ44_26015"/>
<feature type="transmembrane region" description="Helical" evidence="6">
    <location>
        <begin position="138"/>
        <end position="160"/>
    </location>
</feature>
<keyword evidence="8" id="KW-1185">Reference proteome</keyword>
<organism evidence="7 8">
    <name type="scientific">Aquibium oceanicum</name>
    <dbReference type="NCBI Taxonomy" id="1670800"/>
    <lineage>
        <taxon>Bacteria</taxon>
        <taxon>Pseudomonadati</taxon>
        <taxon>Pseudomonadota</taxon>
        <taxon>Alphaproteobacteria</taxon>
        <taxon>Hyphomicrobiales</taxon>
        <taxon>Phyllobacteriaceae</taxon>
        <taxon>Aquibium</taxon>
    </lineage>
</organism>
<keyword evidence="5 6" id="KW-0472">Membrane</keyword>
<evidence type="ECO:0000313" key="7">
    <source>
        <dbReference type="EMBL" id="APH74978.1"/>
    </source>
</evidence>
<evidence type="ECO:0000256" key="3">
    <source>
        <dbReference type="ARBA" id="ARBA00022692"/>
    </source>
</evidence>
<evidence type="ECO:0000256" key="6">
    <source>
        <dbReference type="SAM" id="Phobius"/>
    </source>
</evidence>
<dbReference type="Proteomes" id="UP000182840">
    <property type="component" value="Plasmid unnamed1"/>
</dbReference>
<reference evidence="7 8" key="1">
    <citation type="submission" date="2016-11" db="EMBL/GenBank/DDBJ databases">
        <title>Mesorhizobium oceanicum sp. nov., isolated from deep seawater in South China Sea.</title>
        <authorList>
            <person name="Fu G.-Y."/>
        </authorList>
    </citation>
    <scope>NUCLEOTIDE SEQUENCE [LARGE SCALE GENOMIC DNA]</scope>
    <source>
        <strain evidence="7 8">B7</strain>
        <plasmid evidence="8">Plasmid unnamed1</plasmid>
    </source>
</reference>
<accession>A0A1L3T005</accession>
<feature type="transmembrane region" description="Helical" evidence="6">
    <location>
        <begin position="88"/>
        <end position="111"/>
    </location>
</feature>
<protein>
    <recommendedName>
        <fullName evidence="9">Cytochrome C oxidase assembly protein</fullName>
    </recommendedName>
</protein>
<evidence type="ECO:0008006" key="9">
    <source>
        <dbReference type="Google" id="ProtNLM"/>
    </source>
</evidence>
<evidence type="ECO:0000256" key="5">
    <source>
        <dbReference type="ARBA" id="ARBA00023136"/>
    </source>
</evidence>
<name>A0A1L3T005_9HYPH</name>
<keyword evidence="7" id="KW-0614">Plasmid</keyword>
<geneLocation type="plasmid" evidence="7">
    <name>unnamed1</name>
</geneLocation>
<dbReference type="AlphaFoldDB" id="A0A1L3T005"/>
<dbReference type="GO" id="GO:0005886">
    <property type="term" value="C:plasma membrane"/>
    <property type="evidence" value="ECO:0007669"/>
    <property type="project" value="UniProtKB-SubCell"/>
</dbReference>
<evidence type="ECO:0000313" key="8">
    <source>
        <dbReference type="Proteomes" id="UP000182840"/>
    </source>
</evidence>